<dbReference type="InterPro" id="IPR036465">
    <property type="entry name" value="vWFA_dom_sf"/>
</dbReference>
<dbReference type="KEGG" id="caci:CLOAM1407"/>
<evidence type="ECO:0000256" key="4">
    <source>
        <dbReference type="ARBA" id="ARBA00023136"/>
    </source>
</evidence>
<dbReference type="Gene3D" id="3.40.50.410">
    <property type="entry name" value="von Willebrand factor, type A domain"/>
    <property type="match status" value="1"/>
</dbReference>
<evidence type="ECO:0000313" key="7">
    <source>
        <dbReference type="EMBL" id="CAO81259.1"/>
    </source>
</evidence>
<evidence type="ECO:0000313" key="8">
    <source>
        <dbReference type="Proteomes" id="UP000002019"/>
    </source>
</evidence>
<keyword evidence="3 5" id="KW-1133">Transmembrane helix</keyword>
<dbReference type="eggNOG" id="COG2304">
    <property type="taxonomic scope" value="Bacteria"/>
</dbReference>
<dbReference type="AlphaFoldDB" id="B0VJ58"/>
<dbReference type="Pfam" id="PF00092">
    <property type="entry name" value="VWA"/>
    <property type="match status" value="1"/>
</dbReference>
<dbReference type="SUPFAM" id="SSF53300">
    <property type="entry name" value="vWA-like"/>
    <property type="match status" value="1"/>
</dbReference>
<dbReference type="STRING" id="459349.CLOAM1407"/>
<proteinExistence type="predicted"/>
<protein>
    <submittedName>
        <fullName evidence="7">BatA protein</fullName>
    </submittedName>
</protein>
<dbReference type="EMBL" id="CU466930">
    <property type="protein sequence ID" value="CAO81259.1"/>
    <property type="molecule type" value="Genomic_DNA"/>
</dbReference>
<gene>
    <name evidence="7" type="ordered locus">CLOAM1407</name>
</gene>
<keyword evidence="1" id="KW-1003">Cell membrane</keyword>
<evidence type="ECO:0000259" key="6">
    <source>
        <dbReference type="PROSITE" id="PS50234"/>
    </source>
</evidence>
<dbReference type="PRINTS" id="PR00453">
    <property type="entry name" value="VWFADOMAIN"/>
</dbReference>
<dbReference type="PANTHER" id="PTHR22550:SF5">
    <property type="entry name" value="LEUCINE ZIPPER PROTEIN 4"/>
    <property type="match status" value="1"/>
</dbReference>
<evidence type="ECO:0000256" key="2">
    <source>
        <dbReference type="ARBA" id="ARBA00022692"/>
    </source>
</evidence>
<accession>B0VJ58</accession>
<dbReference type="InterPro" id="IPR002035">
    <property type="entry name" value="VWF_A"/>
</dbReference>
<dbReference type="HOGENOM" id="CLU_024570_0_0_0"/>
<organism evidence="7 8">
    <name type="scientific">Cloacimonas acidaminovorans (strain Evry)</name>
    <dbReference type="NCBI Taxonomy" id="459349"/>
    <lineage>
        <taxon>Bacteria</taxon>
        <taxon>Pseudomonadati</taxon>
        <taxon>Candidatus Cloacimonadota</taxon>
        <taxon>Candidatus Cloacimonadia</taxon>
        <taxon>Candidatus Cloacimonadales</taxon>
        <taxon>Candidatus Cloacimonadaceae</taxon>
        <taxon>Candidatus Cloacimonas</taxon>
    </lineage>
</organism>
<keyword evidence="4 5" id="KW-0472">Membrane</keyword>
<feature type="domain" description="VWFA" evidence="6">
    <location>
        <begin position="26"/>
        <end position="221"/>
    </location>
</feature>
<sequence>MLFLCIAVAQPRWGIKTRDLSNKGVDIVMAIDISGSMLAMDFAPKNRLSAAVSVAKDFVKRRPNDRFGLVAFSEYALTQVPLTFDHLAMLNSLDKLKVNEEASATAIGMGLAKAVARLKNSTAKSKVIILITDGVSNTGEIDPLTAAGMAKELGIKVYPIGVGSKGLVPFPYSDPIFGTRYINTYIDLDMETLNKIAETTGTGKAALATDAKGLADIMNEIDRLEKTLFTTQFRYNYSEQFMPFLWLAFAFLVLELLLKIFILPVLPEQL</sequence>
<dbReference type="PROSITE" id="PS50234">
    <property type="entry name" value="VWFA"/>
    <property type="match status" value="1"/>
</dbReference>
<dbReference type="Proteomes" id="UP000002019">
    <property type="component" value="Chromosome"/>
</dbReference>
<reference evidence="7 8" key="1">
    <citation type="journal article" date="2008" name="J. Bacteriol.">
        <title>'Candidatus Cloacamonas acidaminovorans': genome sequence reconstruction provides a first glimpse of a new bacterial division.</title>
        <authorList>
            <person name="Pelletier E."/>
            <person name="Kreimeyer A."/>
            <person name="Bocs S."/>
            <person name="Rouy Z."/>
            <person name="Gyapay G."/>
            <person name="Chouari R."/>
            <person name="Riviere D."/>
            <person name="Ganesan A."/>
            <person name="Daegelen P."/>
            <person name="Sghir A."/>
            <person name="Cohen G.N."/>
            <person name="Medigue C."/>
            <person name="Weissenbach J."/>
            <person name="Le Paslier D."/>
        </authorList>
    </citation>
    <scope>NUCLEOTIDE SEQUENCE [LARGE SCALE GENOMIC DNA]</scope>
    <source>
        <strain evidence="8">Evry</strain>
    </source>
</reference>
<keyword evidence="2 5" id="KW-0812">Transmembrane</keyword>
<evidence type="ECO:0000256" key="1">
    <source>
        <dbReference type="ARBA" id="ARBA00022475"/>
    </source>
</evidence>
<dbReference type="PANTHER" id="PTHR22550">
    <property type="entry name" value="SPORE GERMINATION PROTEIN"/>
    <property type="match status" value="1"/>
</dbReference>
<dbReference type="InterPro" id="IPR050768">
    <property type="entry name" value="UPF0353/GerABKA_families"/>
</dbReference>
<feature type="transmembrane region" description="Helical" evidence="5">
    <location>
        <begin position="244"/>
        <end position="266"/>
    </location>
</feature>
<dbReference type="SMART" id="SM00327">
    <property type="entry name" value="VWA"/>
    <property type="match status" value="1"/>
</dbReference>
<name>B0VJ58_CLOAI</name>
<evidence type="ECO:0000256" key="5">
    <source>
        <dbReference type="SAM" id="Phobius"/>
    </source>
</evidence>
<keyword evidence="8" id="KW-1185">Reference proteome</keyword>
<evidence type="ECO:0000256" key="3">
    <source>
        <dbReference type="ARBA" id="ARBA00022989"/>
    </source>
</evidence>